<dbReference type="Pfam" id="PF03129">
    <property type="entry name" value="HGTP_anticodon"/>
    <property type="match status" value="1"/>
</dbReference>
<dbReference type="Proteomes" id="UP000069940">
    <property type="component" value="Unassembled WGS sequence"/>
</dbReference>
<dbReference type="InterPro" id="IPR027031">
    <property type="entry name" value="Gly-tRNA_synthase/POLG2"/>
</dbReference>
<proteinExistence type="predicted"/>
<dbReference type="EnsemblMetazoa" id="AALFPA23_009885.R13700">
    <property type="protein sequence ID" value="AALFPA23_009885.P13700"/>
    <property type="gene ID" value="AALFPA23_009885"/>
</dbReference>
<dbReference type="SUPFAM" id="SSF52954">
    <property type="entry name" value="Class II aaRS ABD-related"/>
    <property type="match status" value="1"/>
</dbReference>
<dbReference type="PANTHER" id="PTHR10745">
    <property type="entry name" value="GLYCYL-TRNA SYNTHETASE/DNA POLYMERASE SUBUNIT GAMMA-2"/>
    <property type="match status" value="1"/>
</dbReference>
<dbReference type="InterPro" id="IPR045864">
    <property type="entry name" value="aa-tRNA-synth_II/BPL/LPL"/>
</dbReference>
<name>A0ABM1YK42_AEDAL</name>
<evidence type="ECO:0000259" key="1">
    <source>
        <dbReference type="Pfam" id="PF03129"/>
    </source>
</evidence>
<dbReference type="PANTHER" id="PTHR10745:SF8">
    <property type="entry name" value="DNA POLYMERASE SUBUNIT GAMMA-2, MITOCHONDRIAL"/>
    <property type="match status" value="1"/>
</dbReference>
<dbReference type="Gene3D" id="3.40.50.800">
    <property type="entry name" value="Anticodon-binding domain"/>
    <property type="match status" value="1"/>
</dbReference>
<evidence type="ECO:0000313" key="3">
    <source>
        <dbReference type="Proteomes" id="UP000069940"/>
    </source>
</evidence>
<reference evidence="3" key="1">
    <citation type="journal article" date="2015" name="Proc. Natl. Acad. Sci. U.S.A.">
        <title>Genome sequence of the Asian Tiger mosquito, Aedes albopictus, reveals insights into its biology, genetics, and evolution.</title>
        <authorList>
            <person name="Chen X.G."/>
            <person name="Jiang X."/>
            <person name="Gu J."/>
            <person name="Xu M."/>
            <person name="Wu Y."/>
            <person name="Deng Y."/>
            <person name="Zhang C."/>
            <person name="Bonizzoni M."/>
            <person name="Dermauw W."/>
            <person name="Vontas J."/>
            <person name="Armbruster P."/>
            <person name="Huang X."/>
            <person name="Yang Y."/>
            <person name="Zhang H."/>
            <person name="He W."/>
            <person name="Peng H."/>
            <person name="Liu Y."/>
            <person name="Wu K."/>
            <person name="Chen J."/>
            <person name="Lirakis M."/>
            <person name="Topalis P."/>
            <person name="Van Leeuwen T."/>
            <person name="Hall A.B."/>
            <person name="Jiang X."/>
            <person name="Thorpe C."/>
            <person name="Mueller R.L."/>
            <person name="Sun C."/>
            <person name="Waterhouse R.M."/>
            <person name="Yan G."/>
            <person name="Tu Z.J."/>
            <person name="Fang X."/>
            <person name="James A.A."/>
        </authorList>
    </citation>
    <scope>NUCLEOTIDE SEQUENCE [LARGE SCALE GENOMIC DNA]</scope>
    <source>
        <strain evidence="3">Foshan</strain>
    </source>
</reference>
<protein>
    <recommendedName>
        <fullName evidence="1">Anticodon-binding domain-containing protein</fullName>
    </recommendedName>
</protein>
<dbReference type="RefSeq" id="XP_019537895.3">
    <property type="nucleotide sequence ID" value="XM_019682350.3"/>
</dbReference>
<feature type="domain" description="Anticodon-binding" evidence="1">
    <location>
        <begin position="249"/>
        <end position="351"/>
    </location>
</feature>
<dbReference type="InterPro" id="IPR004154">
    <property type="entry name" value="Anticodon-bd"/>
</dbReference>
<dbReference type="Gene3D" id="3.30.930.10">
    <property type="entry name" value="Bira Bifunctional Protein, Domain 2"/>
    <property type="match status" value="1"/>
</dbReference>
<evidence type="ECO:0000313" key="2">
    <source>
        <dbReference type="EnsemblMetazoa" id="AALFPA23_009885.P13700"/>
    </source>
</evidence>
<keyword evidence="3" id="KW-1185">Reference proteome</keyword>
<organism evidence="2 3">
    <name type="scientific">Aedes albopictus</name>
    <name type="common">Asian tiger mosquito</name>
    <name type="synonym">Stegomyia albopicta</name>
    <dbReference type="NCBI Taxonomy" id="7160"/>
    <lineage>
        <taxon>Eukaryota</taxon>
        <taxon>Metazoa</taxon>
        <taxon>Ecdysozoa</taxon>
        <taxon>Arthropoda</taxon>
        <taxon>Hexapoda</taxon>
        <taxon>Insecta</taxon>
        <taxon>Pterygota</taxon>
        <taxon>Neoptera</taxon>
        <taxon>Endopterygota</taxon>
        <taxon>Diptera</taxon>
        <taxon>Nematocera</taxon>
        <taxon>Culicoidea</taxon>
        <taxon>Culicidae</taxon>
        <taxon>Culicinae</taxon>
        <taxon>Aedini</taxon>
        <taxon>Aedes</taxon>
        <taxon>Stegomyia</taxon>
    </lineage>
</organism>
<sequence>MAQVTAMGAGFRQLLESCRNSRFLGLDLNGVLKLTPIGRMLRNNLKEEFRRGEAGMTVYEGSSGISFGENLRFVRETFGADLPFGIALEERFENQTIALNENHGIALDSGSWLSCSYLVNPTMSMEFMYKIQRQRKIWWMRYACDPGRYRISDLRQDSNSKVQSVRIEARFAEEQVALEQLELIPGDVMREQMEDFRVQVGGKSSRKVTPNVLRIRQCAELATLEVILDAFESSGVDSVRMHRKLAPYKCGIVCVSEDASQLGELRDLARHLCNVLRKANIAVLDSSSVLNGTGSVRSLNKQFRHLDSIAVPYSIVLRDQSLQNGLLQLRSRDTTLSETIHISDLPSYLLKIITS</sequence>
<reference evidence="2" key="2">
    <citation type="submission" date="2025-05" db="UniProtKB">
        <authorList>
            <consortium name="EnsemblMetazoa"/>
        </authorList>
    </citation>
    <scope>IDENTIFICATION</scope>
    <source>
        <strain evidence="2">Foshan</strain>
    </source>
</reference>
<dbReference type="GeneID" id="109408950"/>
<dbReference type="InterPro" id="IPR036621">
    <property type="entry name" value="Anticodon-bd_dom_sf"/>
</dbReference>
<accession>A0ABM1YK42</accession>